<dbReference type="EMBL" id="CDMY01000104">
    <property type="protein sequence ID" value="CEL92747.1"/>
    <property type="molecule type" value="Genomic_DNA"/>
</dbReference>
<evidence type="ECO:0000313" key="3">
    <source>
        <dbReference type="Proteomes" id="UP000041254"/>
    </source>
</evidence>
<evidence type="ECO:0000256" key="1">
    <source>
        <dbReference type="SAM" id="Phobius"/>
    </source>
</evidence>
<protein>
    <submittedName>
        <fullName evidence="2">Uncharacterized protein</fullName>
    </submittedName>
</protein>
<keyword evidence="1" id="KW-0812">Transmembrane</keyword>
<keyword evidence="1" id="KW-0472">Membrane</keyword>
<feature type="transmembrane region" description="Helical" evidence="1">
    <location>
        <begin position="7"/>
        <end position="26"/>
    </location>
</feature>
<dbReference type="AlphaFoldDB" id="A0A0G4EBS3"/>
<sequence>MQQERRVLRQGLMGWLAYLLGLAWVLENGGDWGGWDGALHIARHVGSLTALPIIVTAADIKKVISKSVFNTQPDALKQYLVFGHKLGLPLLPINAQSVGRLGDENLLVAGSRDFWSLYDTNVFYSTHDERDPVCRVGTEIFRCFRDVVVIKLATKAPVNLPYLGQNANAPLRGMVSSSVSRLDPAAWSCINHLAIEGTSCRLSHPVFSVRVMAESSSINGPARSQYVFLHGDGEQDPFAVYAMIQKSNDQANIVLYTTEQPPPGILQDPWQLARPRLWARKTVALVRRLMTDGVISLVFGRSL</sequence>
<proteinExistence type="predicted"/>
<keyword evidence="3" id="KW-1185">Reference proteome</keyword>
<gene>
    <name evidence="2" type="ORF">Vbra_1957</name>
</gene>
<dbReference type="InParanoid" id="A0A0G4EBS3"/>
<evidence type="ECO:0000313" key="2">
    <source>
        <dbReference type="EMBL" id="CEL92747.1"/>
    </source>
</evidence>
<dbReference type="PhylomeDB" id="A0A0G4EBS3"/>
<dbReference type="VEuPathDB" id="CryptoDB:Vbra_1957"/>
<reference evidence="2 3" key="1">
    <citation type="submission" date="2014-11" db="EMBL/GenBank/DDBJ databases">
        <authorList>
            <person name="Zhu J."/>
            <person name="Qi W."/>
            <person name="Song R."/>
        </authorList>
    </citation>
    <scope>NUCLEOTIDE SEQUENCE [LARGE SCALE GENOMIC DNA]</scope>
</reference>
<accession>A0A0G4EBS3</accession>
<dbReference type="Proteomes" id="UP000041254">
    <property type="component" value="Unassembled WGS sequence"/>
</dbReference>
<organism evidence="2 3">
    <name type="scientific">Vitrella brassicaformis (strain CCMP3155)</name>
    <dbReference type="NCBI Taxonomy" id="1169540"/>
    <lineage>
        <taxon>Eukaryota</taxon>
        <taxon>Sar</taxon>
        <taxon>Alveolata</taxon>
        <taxon>Colpodellida</taxon>
        <taxon>Vitrellaceae</taxon>
        <taxon>Vitrella</taxon>
    </lineage>
</organism>
<name>A0A0G4EBS3_VITBC</name>
<keyword evidence="1" id="KW-1133">Transmembrane helix</keyword>